<dbReference type="EMBL" id="CP157390">
    <property type="protein sequence ID" value="XBM49470.1"/>
    <property type="molecule type" value="Genomic_DNA"/>
</dbReference>
<dbReference type="InterPro" id="IPR036390">
    <property type="entry name" value="WH_DNA-bd_sf"/>
</dbReference>
<dbReference type="InterPro" id="IPR008920">
    <property type="entry name" value="TF_FadR/GntR_C"/>
</dbReference>
<dbReference type="GO" id="GO:0003677">
    <property type="term" value="F:DNA binding"/>
    <property type="evidence" value="ECO:0007669"/>
    <property type="project" value="UniProtKB-KW"/>
</dbReference>
<gene>
    <name evidence="5" type="ORF">AAME72_06305</name>
</gene>
<dbReference type="PANTHER" id="PTHR43537:SF47">
    <property type="entry name" value="REGULATORY PROTEIN GNTR HTH"/>
    <property type="match status" value="1"/>
</dbReference>
<keyword evidence="3" id="KW-0804">Transcription</keyword>
<dbReference type="InterPro" id="IPR000524">
    <property type="entry name" value="Tscrpt_reg_HTH_GntR"/>
</dbReference>
<dbReference type="SUPFAM" id="SSF48008">
    <property type="entry name" value="GntR ligand-binding domain-like"/>
    <property type="match status" value="1"/>
</dbReference>
<evidence type="ECO:0000256" key="3">
    <source>
        <dbReference type="ARBA" id="ARBA00023163"/>
    </source>
</evidence>
<name>A0AAU7GF38_9MICO</name>
<dbReference type="SMART" id="SM00345">
    <property type="entry name" value="HTH_GNTR"/>
    <property type="match status" value="1"/>
</dbReference>
<dbReference type="InterPro" id="IPR011711">
    <property type="entry name" value="GntR_C"/>
</dbReference>
<dbReference type="Pfam" id="PF07729">
    <property type="entry name" value="FCD"/>
    <property type="match status" value="1"/>
</dbReference>
<sequence>MDPISPHVTLPEQVADQLRRRIAAGEFPVGSLLPGETELARQLEVSRNSVREALRSLVHAGLLGARAGYGTFVRATNDVAPTLARRIGQERDADVAEVRMLLEREGARLAALRRTPEQLERLRKALAERTRLIGRPGYDEADVAFHQALLDAAGNALLAELYRGVGGNERALEVLHDHVATSPDGQPEATDIDEAHGPIVDAVAAGDQEAAVAAAEHMVLLINDRLGIAIAGPEGDR</sequence>
<dbReference type="AlphaFoldDB" id="A0AAU7GF38"/>
<dbReference type="CDD" id="cd07377">
    <property type="entry name" value="WHTH_GntR"/>
    <property type="match status" value="1"/>
</dbReference>
<dbReference type="RefSeq" id="WP_348789388.1">
    <property type="nucleotide sequence ID" value="NZ_CP157390.1"/>
</dbReference>
<dbReference type="Gene3D" id="1.20.120.530">
    <property type="entry name" value="GntR ligand-binding domain-like"/>
    <property type="match status" value="1"/>
</dbReference>
<dbReference type="Gene3D" id="1.10.10.10">
    <property type="entry name" value="Winged helix-like DNA-binding domain superfamily/Winged helix DNA-binding domain"/>
    <property type="match status" value="1"/>
</dbReference>
<evidence type="ECO:0000256" key="2">
    <source>
        <dbReference type="ARBA" id="ARBA00023125"/>
    </source>
</evidence>
<dbReference type="InterPro" id="IPR036388">
    <property type="entry name" value="WH-like_DNA-bd_sf"/>
</dbReference>
<keyword evidence="2" id="KW-0238">DNA-binding</keyword>
<proteinExistence type="predicted"/>
<accession>A0AAU7GF38</accession>
<dbReference type="SUPFAM" id="SSF46785">
    <property type="entry name" value="Winged helix' DNA-binding domain"/>
    <property type="match status" value="1"/>
</dbReference>
<protein>
    <submittedName>
        <fullName evidence="5">FadR/GntR family transcriptional regulator</fullName>
    </submittedName>
</protein>
<reference evidence="5" key="1">
    <citation type="submission" date="2024-05" db="EMBL/GenBank/DDBJ databases">
        <title>The Natural Products Discovery Center: Release of the First 8490 Sequenced Strains for Exploring Actinobacteria Biosynthetic Diversity.</title>
        <authorList>
            <person name="Kalkreuter E."/>
            <person name="Kautsar S.A."/>
            <person name="Yang D."/>
            <person name="Bader C.D."/>
            <person name="Teijaro C.N."/>
            <person name="Fluegel L."/>
            <person name="Davis C.M."/>
            <person name="Simpson J.R."/>
            <person name="Lauterbach L."/>
            <person name="Steele A.D."/>
            <person name="Gui C."/>
            <person name="Meng S."/>
            <person name="Li G."/>
            <person name="Viehrig K."/>
            <person name="Ye F."/>
            <person name="Su P."/>
            <person name="Kiefer A.F."/>
            <person name="Nichols A."/>
            <person name="Cepeda A.J."/>
            <person name="Yan W."/>
            <person name="Fan B."/>
            <person name="Jiang Y."/>
            <person name="Adhikari A."/>
            <person name="Zheng C.-J."/>
            <person name="Schuster L."/>
            <person name="Cowan T.M."/>
            <person name="Smanski M.J."/>
            <person name="Chevrette M.G."/>
            <person name="de Carvalho L.P.S."/>
            <person name="Shen B."/>
        </authorList>
    </citation>
    <scope>NUCLEOTIDE SEQUENCE</scope>
    <source>
        <strain evidence="5">NPDC080035</strain>
    </source>
</reference>
<dbReference type="Pfam" id="PF00392">
    <property type="entry name" value="GntR"/>
    <property type="match status" value="1"/>
</dbReference>
<dbReference type="SMART" id="SM00895">
    <property type="entry name" value="FCD"/>
    <property type="match status" value="1"/>
</dbReference>
<evidence type="ECO:0000313" key="5">
    <source>
        <dbReference type="EMBL" id="XBM49470.1"/>
    </source>
</evidence>
<dbReference type="GO" id="GO:0003700">
    <property type="term" value="F:DNA-binding transcription factor activity"/>
    <property type="evidence" value="ECO:0007669"/>
    <property type="project" value="InterPro"/>
</dbReference>
<dbReference type="PRINTS" id="PR00035">
    <property type="entry name" value="HTHGNTR"/>
</dbReference>
<evidence type="ECO:0000256" key="1">
    <source>
        <dbReference type="ARBA" id="ARBA00023015"/>
    </source>
</evidence>
<dbReference type="PANTHER" id="PTHR43537">
    <property type="entry name" value="TRANSCRIPTIONAL REGULATOR, GNTR FAMILY"/>
    <property type="match status" value="1"/>
</dbReference>
<organism evidence="5">
    <name type="scientific">Leifsonia sp. NPDC080035</name>
    <dbReference type="NCBI Taxonomy" id="3143936"/>
    <lineage>
        <taxon>Bacteria</taxon>
        <taxon>Bacillati</taxon>
        <taxon>Actinomycetota</taxon>
        <taxon>Actinomycetes</taxon>
        <taxon>Micrococcales</taxon>
        <taxon>Microbacteriaceae</taxon>
        <taxon>Leifsonia</taxon>
    </lineage>
</organism>
<dbReference type="PROSITE" id="PS50949">
    <property type="entry name" value="HTH_GNTR"/>
    <property type="match status" value="1"/>
</dbReference>
<feature type="domain" description="HTH gntR-type" evidence="4">
    <location>
        <begin position="8"/>
        <end position="76"/>
    </location>
</feature>
<keyword evidence="1" id="KW-0805">Transcription regulation</keyword>
<evidence type="ECO:0000259" key="4">
    <source>
        <dbReference type="PROSITE" id="PS50949"/>
    </source>
</evidence>